<dbReference type="InterPro" id="IPR013324">
    <property type="entry name" value="RNA_pol_sigma_r3/r4-like"/>
</dbReference>
<dbReference type="Gene3D" id="1.10.10.10">
    <property type="entry name" value="Winged helix-like DNA-binding domain superfamily/Winged helix DNA-binding domain"/>
    <property type="match status" value="1"/>
</dbReference>
<dbReference type="PANTHER" id="PTHR43133">
    <property type="entry name" value="RNA POLYMERASE ECF-TYPE SIGMA FACTO"/>
    <property type="match status" value="1"/>
</dbReference>
<protein>
    <recommendedName>
        <fullName evidence="10">HTH luxR-type domain-containing protein</fullName>
    </recommendedName>
</protein>
<sequence length="198" mass="23246">MSENGHTGEQRIDEFNLIIRAKEGDKDAFAELFNIYKDRLMAFAIDKTQNAAEAEELVQETFTRFWKILPEYETTGSLKNFLYTILKNRIRDVWARKRVIEKSSAKIRESYIDGMHGQPPTSPESHVTEQEKIKNIEAKIETLDEQDRIIFRLYFIDGLSYAEIAKQLKMKLSTVHGRIIRLRKMFKEVGKEIDKKEI</sequence>
<dbReference type="Pfam" id="PF04542">
    <property type="entry name" value="Sigma70_r2"/>
    <property type="match status" value="1"/>
</dbReference>
<evidence type="ECO:0000313" key="8">
    <source>
        <dbReference type="EMBL" id="OGH78223.1"/>
    </source>
</evidence>
<dbReference type="GO" id="GO:0003677">
    <property type="term" value="F:DNA binding"/>
    <property type="evidence" value="ECO:0007669"/>
    <property type="project" value="UniProtKB-KW"/>
</dbReference>
<evidence type="ECO:0000256" key="2">
    <source>
        <dbReference type="ARBA" id="ARBA00023015"/>
    </source>
</evidence>
<dbReference type="NCBIfam" id="TIGR02937">
    <property type="entry name" value="sigma70-ECF"/>
    <property type="match status" value="1"/>
</dbReference>
<evidence type="ECO:0000259" key="7">
    <source>
        <dbReference type="Pfam" id="PF08281"/>
    </source>
</evidence>
<feature type="domain" description="RNA polymerase sigma-70 region 2" evidence="6">
    <location>
        <begin position="32"/>
        <end position="98"/>
    </location>
</feature>
<evidence type="ECO:0000313" key="9">
    <source>
        <dbReference type="Proteomes" id="UP000177040"/>
    </source>
</evidence>
<dbReference type="Pfam" id="PF08281">
    <property type="entry name" value="Sigma70_r4_2"/>
    <property type="match status" value="1"/>
</dbReference>
<evidence type="ECO:0000259" key="6">
    <source>
        <dbReference type="Pfam" id="PF04542"/>
    </source>
</evidence>
<evidence type="ECO:0000256" key="1">
    <source>
        <dbReference type="ARBA" id="ARBA00010641"/>
    </source>
</evidence>
<accession>A0A1F6N3I1</accession>
<dbReference type="InterPro" id="IPR036388">
    <property type="entry name" value="WH-like_DNA-bd_sf"/>
</dbReference>
<dbReference type="InterPro" id="IPR014284">
    <property type="entry name" value="RNA_pol_sigma-70_dom"/>
</dbReference>
<dbReference type="GO" id="GO:0016987">
    <property type="term" value="F:sigma factor activity"/>
    <property type="evidence" value="ECO:0007669"/>
    <property type="project" value="UniProtKB-KW"/>
</dbReference>
<dbReference type="InterPro" id="IPR039425">
    <property type="entry name" value="RNA_pol_sigma-70-like"/>
</dbReference>
<dbReference type="CDD" id="cd06171">
    <property type="entry name" value="Sigma70_r4"/>
    <property type="match status" value="1"/>
</dbReference>
<name>A0A1F6N3I1_9BACT</name>
<evidence type="ECO:0000256" key="3">
    <source>
        <dbReference type="ARBA" id="ARBA00023082"/>
    </source>
</evidence>
<gene>
    <name evidence="8" type="ORF">A2983_02105</name>
</gene>
<dbReference type="Proteomes" id="UP000177040">
    <property type="component" value="Unassembled WGS sequence"/>
</dbReference>
<keyword evidence="4" id="KW-0238">DNA-binding</keyword>
<dbReference type="SUPFAM" id="SSF88659">
    <property type="entry name" value="Sigma3 and sigma4 domains of RNA polymerase sigma factors"/>
    <property type="match status" value="1"/>
</dbReference>
<comment type="caution">
    <text evidence="8">The sequence shown here is derived from an EMBL/GenBank/DDBJ whole genome shotgun (WGS) entry which is preliminary data.</text>
</comment>
<dbReference type="InterPro" id="IPR013249">
    <property type="entry name" value="RNA_pol_sigma70_r4_t2"/>
</dbReference>
<comment type="similarity">
    <text evidence="1">Belongs to the sigma-70 factor family. ECF subfamily.</text>
</comment>
<proteinExistence type="inferred from homology"/>
<organism evidence="8 9">
    <name type="scientific">Candidatus Magasanikbacteria bacterium RIFCSPLOWO2_01_FULL_40_15</name>
    <dbReference type="NCBI Taxonomy" id="1798686"/>
    <lineage>
        <taxon>Bacteria</taxon>
        <taxon>Candidatus Magasanikiibacteriota</taxon>
    </lineage>
</organism>
<evidence type="ECO:0008006" key="10">
    <source>
        <dbReference type="Google" id="ProtNLM"/>
    </source>
</evidence>
<dbReference type="GO" id="GO:0006352">
    <property type="term" value="P:DNA-templated transcription initiation"/>
    <property type="evidence" value="ECO:0007669"/>
    <property type="project" value="InterPro"/>
</dbReference>
<dbReference type="Gene3D" id="1.10.1740.10">
    <property type="match status" value="1"/>
</dbReference>
<reference evidence="8 9" key="1">
    <citation type="journal article" date="2016" name="Nat. Commun.">
        <title>Thousands of microbial genomes shed light on interconnected biogeochemical processes in an aquifer system.</title>
        <authorList>
            <person name="Anantharaman K."/>
            <person name="Brown C.T."/>
            <person name="Hug L.A."/>
            <person name="Sharon I."/>
            <person name="Castelle C.J."/>
            <person name="Probst A.J."/>
            <person name="Thomas B.C."/>
            <person name="Singh A."/>
            <person name="Wilkins M.J."/>
            <person name="Karaoz U."/>
            <person name="Brodie E.L."/>
            <person name="Williams K.H."/>
            <person name="Hubbard S.S."/>
            <person name="Banfield J.F."/>
        </authorList>
    </citation>
    <scope>NUCLEOTIDE SEQUENCE [LARGE SCALE GENOMIC DNA]</scope>
</reference>
<dbReference type="PANTHER" id="PTHR43133:SF8">
    <property type="entry name" value="RNA POLYMERASE SIGMA FACTOR HI_1459-RELATED"/>
    <property type="match status" value="1"/>
</dbReference>
<keyword evidence="5" id="KW-0804">Transcription</keyword>
<dbReference type="AlphaFoldDB" id="A0A1F6N3I1"/>
<dbReference type="EMBL" id="MFQH01000015">
    <property type="protein sequence ID" value="OGH78223.1"/>
    <property type="molecule type" value="Genomic_DNA"/>
</dbReference>
<dbReference type="InterPro" id="IPR013325">
    <property type="entry name" value="RNA_pol_sigma_r2"/>
</dbReference>
<keyword evidence="3" id="KW-0731">Sigma factor</keyword>
<evidence type="ECO:0000256" key="4">
    <source>
        <dbReference type="ARBA" id="ARBA00023125"/>
    </source>
</evidence>
<evidence type="ECO:0000256" key="5">
    <source>
        <dbReference type="ARBA" id="ARBA00023163"/>
    </source>
</evidence>
<dbReference type="InterPro" id="IPR007627">
    <property type="entry name" value="RNA_pol_sigma70_r2"/>
</dbReference>
<feature type="domain" description="RNA polymerase sigma factor 70 region 4 type 2" evidence="7">
    <location>
        <begin position="135"/>
        <end position="184"/>
    </location>
</feature>
<keyword evidence="2" id="KW-0805">Transcription regulation</keyword>
<dbReference type="SUPFAM" id="SSF88946">
    <property type="entry name" value="Sigma2 domain of RNA polymerase sigma factors"/>
    <property type="match status" value="1"/>
</dbReference>